<evidence type="ECO:0000313" key="2">
    <source>
        <dbReference type="Proteomes" id="UP001054945"/>
    </source>
</evidence>
<organism evidence="1 2">
    <name type="scientific">Caerostris extrusa</name>
    <name type="common">Bark spider</name>
    <name type="synonym">Caerostris bankana</name>
    <dbReference type="NCBI Taxonomy" id="172846"/>
    <lineage>
        <taxon>Eukaryota</taxon>
        <taxon>Metazoa</taxon>
        <taxon>Ecdysozoa</taxon>
        <taxon>Arthropoda</taxon>
        <taxon>Chelicerata</taxon>
        <taxon>Arachnida</taxon>
        <taxon>Araneae</taxon>
        <taxon>Araneomorphae</taxon>
        <taxon>Entelegynae</taxon>
        <taxon>Araneoidea</taxon>
        <taxon>Araneidae</taxon>
        <taxon>Caerostris</taxon>
    </lineage>
</organism>
<accession>A0AAV4QY95</accession>
<dbReference type="AlphaFoldDB" id="A0AAV4QY95"/>
<dbReference type="EMBL" id="BPLR01007051">
    <property type="protein sequence ID" value="GIY14230.1"/>
    <property type="molecule type" value="Genomic_DNA"/>
</dbReference>
<reference evidence="1 2" key="1">
    <citation type="submission" date="2021-06" db="EMBL/GenBank/DDBJ databases">
        <title>Caerostris extrusa draft genome.</title>
        <authorList>
            <person name="Kono N."/>
            <person name="Arakawa K."/>
        </authorList>
    </citation>
    <scope>NUCLEOTIDE SEQUENCE [LARGE SCALE GENOMIC DNA]</scope>
</reference>
<sequence>MLRPLFGDLDGFITCVNVYSSTERDYKGSKLAKQTCLMLLYGKLVKMLRLYPYATGLEEELKVADHETRRTFALTFVARVEIDIHCPWKIVWGDEALFCQDEPVNAHNCRIREF</sequence>
<protein>
    <submittedName>
        <fullName evidence="1">Uncharacterized protein</fullName>
    </submittedName>
</protein>
<gene>
    <name evidence="1" type="ORF">CEXT_733121</name>
</gene>
<dbReference type="Proteomes" id="UP001054945">
    <property type="component" value="Unassembled WGS sequence"/>
</dbReference>
<name>A0AAV4QY95_CAEEX</name>
<evidence type="ECO:0000313" key="1">
    <source>
        <dbReference type="EMBL" id="GIY14230.1"/>
    </source>
</evidence>
<comment type="caution">
    <text evidence="1">The sequence shown here is derived from an EMBL/GenBank/DDBJ whole genome shotgun (WGS) entry which is preliminary data.</text>
</comment>
<keyword evidence="2" id="KW-1185">Reference proteome</keyword>
<proteinExistence type="predicted"/>